<gene>
    <name evidence="1" type="ORF">LCGC14_1602840</name>
</gene>
<evidence type="ECO:0008006" key="2">
    <source>
        <dbReference type="Google" id="ProtNLM"/>
    </source>
</evidence>
<organism evidence="1">
    <name type="scientific">marine sediment metagenome</name>
    <dbReference type="NCBI Taxonomy" id="412755"/>
    <lineage>
        <taxon>unclassified sequences</taxon>
        <taxon>metagenomes</taxon>
        <taxon>ecological metagenomes</taxon>
    </lineage>
</organism>
<reference evidence="1" key="1">
    <citation type="journal article" date="2015" name="Nature">
        <title>Complex archaea that bridge the gap between prokaryotes and eukaryotes.</title>
        <authorList>
            <person name="Spang A."/>
            <person name="Saw J.H."/>
            <person name="Jorgensen S.L."/>
            <person name="Zaremba-Niedzwiedzka K."/>
            <person name="Martijn J."/>
            <person name="Lind A.E."/>
            <person name="van Eijk R."/>
            <person name="Schleper C."/>
            <person name="Guy L."/>
            <person name="Ettema T.J."/>
        </authorList>
    </citation>
    <scope>NUCLEOTIDE SEQUENCE</scope>
</reference>
<dbReference type="Gene3D" id="3.40.1350.10">
    <property type="match status" value="1"/>
</dbReference>
<comment type="caution">
    <text evidence="1">The sequence shown here is derived from an EMBL/GenBank/DDBJ whole genome shotgun (WGS) entry which is preliminary data.</text>
</comment>
<protein>
    <recommendedName>
        <fullName evidence="2">Aspartate ammonia-lyase</fullName>
    </recommendedName>
</protein>
<proteinExistence type="predicted"/>
<dbReference type="EMBL" id="LAZR01012877">
    <property type="protein sequence ID" value="KKM24666.1"/>
    <property type="molecule type" value="Genomic_DNA"/>
</dbReference>
<dbReference type="InterPro" id="IPR011856">
    <property type="entry name" value="tRNA_endonuc-like_dom_sf"/>
</dbReference>
<dbReference type="GO" id="GO:0003676">
    <property type="term" value="F:nucleic acid binding"/>
    <property type="evidence" value="ECO:0007669"/>
    <property type="project" value="InterPro"/>
</dbReference>
<name>A0A0F9IAN7_9ZZZZ</name>
<evidence type="ECO:0000313" key="1">
    <source>
        <dbReference type="EMBL" id="KKM24666.1"/>
    </source>
</evidence>
<accession>A0A0F9IAN7</accession>
<dbReference type="AlphaFoldDB" id="A0A0F9IAN7"/>
<sequence>MKVAKQNIGNAGEFFIAYLLSAKNCIVTVTLGRTEGFDLLIVNPKNNTFKISVKTTFSKKNSLIMSKKVEEIKENGLFYAFVRFTDINKLPDYWVVPSKIVAERVAVSHQIWLDIPGKGGRPHKDSTMRQFFLVNHENYPQNWETILEQYKNNVDIILS</sequence>